<reference evidence="2" key="1">
    <citation type="submission" date="2019-08" db="EMBL/GenBank/DDBJ databases">
        <authorList>
            <person name="Kucharzyk K."/>
            <person name="Murdoch R.W."/>
            <person name="Higgins S."/>
            <person name="Loffler F."/>
        </authorList>
    </citation>
    <scope>NUCLEOTIDE SEQUENCE</scope>
</reference>
<gene>
    <name evidence="2" type="ORF">SDC9_83740</name>
</gene>
<feature type="region of interest" description="Disordered" evidence="1">
    <location>
        <begin position="333"/>
        <end position="363"/>
    </location>
</feature>
<sequence>MRSDRVDALRIHNAIGIQPQFGVDGFLGAHHVTHRHAQLVYQCPELLGTQGLCDVVHDLRLDAVLAQNGQRAARIAAAGVVVDGEAVGGTVCVGSHAGECTHGKEAPWRGARKVFTFSGFAQCVHAGVQVLPPRAAVLLAGGFRLAVVHHRHQRPRHQRAPDRTQQSLVADIAGRIAGLAACAIHEAQAHRLHRRIRGDGSLQQIGMERQQLAPVAGRALGEHGQHLAPLQGLVHALHHAQRVAPRTALDIERARCRRQRADDGPVAHVGLGDEAAIARRMQHGDVQPGDVIGHHQHRPTHYGRAANLKPDARACHELQCPGLHTRLLLLGRQARKAQQHDQQSMQRMNHQSHDPPDGHGPSRHRRLALLAIRTTGQTQPHSKATWPPTSV</sequence>
<organism evidence="2">
    <name type="scientific">bioreactor metagenome</name>
    <dbReference type="NCBI Taxonomy" id="1076179"/>
    <lineage>
        <taxon>unclassified sequences</taxon>
        <taxon>metagenomes</taxon>
        <taxon>ecological metagenomes</taxon>
    </lineage>
</organism>
<evidence type="ECO:0000313" key="2">
    <source>
        <dbReference type="EMBL" id="MPM37134.1"/>
    </source>
</evidence>
<feature type="compositionally biased region" description="Polar residues" evidence="1">
    <location>
        <begin position="340"/>
        <end position="349"/>
    </location>
</feature>
<protein>
    <submittedName>
        <fullName evidence="2">Uncharacterized protein</fullName>
    </submittedName>
</protein>
<accession>A0A644ZH28</accession>
<name>A0A644ZH28_9ZZZZ</name>
<dbReference type="AlphaFoldDB" id="A0A644ZH28"/>
<evidence type="ECO:0000256" key="1">
    <source>
        <dbReference type="SAM" id="MobiDB-lite"/>
    </source>
</evidence>
<proteinExistence type="predicted"/>
<comment type="caution">
    <text evidence="2">The sequence shown here is derived from an EMBL/GenBank/DDBJ whole genome shotgun (WGS) entry which is preliminary data.</text>
</comment>
<dbReference type="EMBL" id="VSSQ01007839">
    <property type="protein sequence ID" value="MPM37134.1"/>
    <property type="molecule type" value="Genomic_DNA"/>
</dbReference>